<dbReference type="InterPro" id="IPR021080">
    <property type="entry name" value="Minor_capsid_protein"/>
</dbReference>
<accession>A0A9D2I0F6</accession>
<dbReference type="AlphaFoldDB" id="A0A9D2I0F6"/>
<dbReference type="Proteomes" id="UP000886856">
    <property type="component" value="Unassembled WGS sequence"/>
</dbReference>
<evidence type="ECO:0000313" key="1">
    <source>
        <dbReference type="EMBL" id="HJA89559.1"/>
    </source>
</evidence>
<comment type="caution">
    <text evidence="1">The sequence shown here is derived from an EMBL/GenBank/DDBJ whole genome shotgun (WGS) entry which is preliminary data.</text>
</comment>
<organism evidence="1 2">
    <name type="scientific">Candidatus Jeotgalibaca merdavium</name>
    <dbReference type="NCBI Taxonomy" id="2838627"/>
    <lineage>
        <taxon>Bacteria</taxon>
        <taxon>Bacillati</taxon>
        <taxon>Bacillota</taxon>
        <taxon>Bacilli</taxon>
        <taxon>Lactobacillales</taxon>
        <taxon>Carnobacteriaceae</taxon>
        <taxon>Jeotgalibaca</taxon>
    </lineage>
</organism>
<dbReference type="Pfam" id="PF11114">
    <property type="entry name" value="Minor_capsid_2"/>
    <property type="match status" value="1"/>
</dbReference>
<gene>
    <name evidence="1" type="ORF">H9948_02100</name>
</gene>
<dbReference type="EMBL" id="DWYW01000041">
    <property type="protein sequence ID" value="HJA89559.1"/>
    <property type="molecule type" value="Genomic_DNA"/>
</dbReference>
<evidence type="ECO:0000313" key="2">
    <source>
        <dbReference type="Proteomes" id="UP000886856"/>
    </source>
</evidence>
<name>A0A9D2I0F6_9LACT</name>
<sequence length="110" mass="12365">MPGITVDLDGVYEKISEGNMRRGQFNMASRMLATMNENFVPLRDGDLRSNSSISADGKQLIWTVPYARKHYYTDFSPNYTTPGTGPHWDQKAKGVFLSDWIEAFKKGAGL</sequence>
<proteinExistence type="predicted"/>
<protein>
    <submittedName>
        <fullName evidence="1">Minor capsid protein</fullName>
    </submittedName>
</protein>
<reference evidence="1" key="2">
    <citation type="submission" date="2021-04" db="EMBL/GenBank/DDBJ databases">
        <authorList>
            <person name="Gilroy R."/>
        </authorList>
    </citation>
    <scope>NUCLEOTIDE SEQUENCE</scope>
    <source>
        <strain evidence="1">CHK171-505</strain>
    </source>
</reference>
<reference evidence="1" key="1">
    <citation type="journal article" date="2021" name="PeerJ">
        <title>Extensive microbial diversity within the chicken gut microbiome revealed by metagenomics and culture.</title>
        <authorList>
            <person name="Gilroy R."/>
            <person name="Ravi A."/>
            <person name="Getino M."/>
            <person name="Pursley I."/>
            <person name="Horton D.L."/>
            <person name="Alikhan N.F."/>
            <person name="Baker D."/>
            <person name="Gharbi K."/>
            <person name="Hall N."/>
            <person name="Watson M."/>
            <person name="Adriaenssens E.M."/>
            <person name="Foster-Nyarko E."/>
            <person name="Jarju S."/>
            <person name="Secka A."/>
            <person name="Antonio M."/>
            <person name="Oren A."/>
            <person name="Chaudhuri R.R."/>
            <person name="La Ragione R."/>
            <person name="Hildebrand F."/>
            <person name="Pallen M.J."/>
        </authorList>
    </citation>
    <scope>NUCLEOTIDE SEQUENCE</scope>
    <source>
        <strain evidence="1">CHK171-505</strain>
    </source>
</reference>